<organism evidence="2 3">
    <name type="scientific">Dryococelus australis</name>
    <dbReference type="NCBI Taxonomy" id="614101"/>
    <lineage>
        <taxon>Eukaryota</taxon>
        <taxon>Metazoa</taxon>
        <taxon>Ecdysozoa</taxon>
        <taxon>Arthropoda</taxon>
        <taxon>Hexapoda</taxon>
        <taxon>Insecta</taxon>
        <taxon>Pterygota</taxon>
        <taxon>Neoptera</taxon>
        <taxon>Polyneoptera</taxon>
        <taxon>Phasmatodea</taxon>
        <taxon>Verophasmatodea</taxon>
        <taxon>Anareolatae</taxon>
        <taxon>Phasmatidae</taxon>
        <taxon>Eurycanthinae</taxon>
        <taxon>Dryococelus</taxon>
    </lineage>
</organism>
<comment type="caution">
    <text evidence="2">The sequence shown here is derived from an EMBL/GenBank/DDBJ whole genome shotgun (WGS) entry which is preliminary data.</text>
</comment>
<evidence type="ECO:0000313" key="3">
    <source>
        <dbReference type="Proteomes" id="UP001159363"/>
    </source>
</evidence>
<dbReference type="PANTHER" id="PTHR37162:SF1">
    <property type="entry name" value="BED-TYPE DOMAIN-CONTAINING PROTEIN"/>
    <property type="match status" value="1"/>
</dbReference>
<gene>
    <name evidence="2" type="ORF">PR048_008277</name>
</gene>
<dbReference type="SUPFAM" id="SSF53098">
    <property type="entry name" value="Ribonuclease H-like"/>
    <property type="match status" value="1"/>
</dbReference>
<protein>
    <recommendedName>
        <fullName evidence="1">HAT C-terminal dimerisation domain-containing protein</fullName>
    </recommendedName>
</protein>
<dbReference type="InterPro" id="IPR008906">
    <property type="entry name" value="HATC_C_dom"/>
</dbReference>
<dbReference type="InterPro" id="IPR012337">
    <property type="entry name" value="RNaseH-like_sf"/>
</dbReference>
<dbReference type="PANTHER" id="PTHR37162">
    <property type="entry name" value="HAT FAMILY DIMERISATION DOMAINCONTAINING PROTEIN-RELATED"/>
    <property type="match status" value="1"/>
</dbReference>
<evidence type="ECO:0000313" key="2">
    <source>
        <dbReference type="EMBL" id="KAJ8888785.1"/>
    </source>
</evidence>
<dbReference type="EMBL" id="JARBHB010000003">
    <property type="protein sequence ID" value="KAJ8888785.1"/>
    <property type="molecule type" value="Genomic_DNA"/>
</dbReference>
<evidence type="ECO:0000259" key="1">
    <source>
        <dbReference type="Pfam" id="PF05699"/>
    </source>
</evidence>
<sequence>MQSEKPQIHLLHAVMPSTVRTLLSRCESKCAVGEMHRQVNKRSTLWLPNSLFRFFFIETASQIYKRFQFENTVLKEREVLDRKYFLKKKIPSIAHLASKFPAIVTYDRLQSLDMEWQLLRNHKFDFDENVSAEEFWFHVKKLNAGDGSPMFPHLISFVEDLLCLPHSSANVERIFSAVNMIKTKQRNSLSTDTLVGLLHTKRMLKNSKCFDFPISSELVNKMIASMYDAD</sequence>
<name>A0ABQ9HWR5_9NEOP</name>
<dbReference type="Proteomes" id="UP001159363">
    <property type="component" value="Chromosome 3"/>
</dbReference>
<keyword evidence="3" id="KW-1185">Reference proteome</keyword>
<dbReference type="Pfam" id="PF05699">
    <property type="entry name" value="Dimer_Tnp_hAT"/>
    <property type="match status" value="1"/>
</dbReference>
<accession>A0ABQ9HWR5</accession>
<proteinExistence type="predicted"/>
<feature type="domain" description="HAT C-terminal dimerisation" evidence="1">
    <location>
        <begin position="147"/>
        <end position="202"/>
    </location>
</feature>
<reference evidence="2 3" key="1">
    <citation type="submission" date="2023-02" db="EMBL/GenBank/DDBJ databases">
        <title>LHISI_Scaffold_Assembly.</title>
        <authorList>
            <person name="Stuart O.P."/>
            <person name="Cleave R."/>
            <person name="Magrath M.J.L."/>
            <person name="Mikheyev A.S."/>
        </authorList>
    </citation>
    <scope>NUCLEOTIDE SEQUENCE [LARGE SCALE GENOMIC DNA]</scope>
    <source>
        <strain evidence="2">Daus_M_001</strain>
        <tissue evidence="2">Leg muscle</tissue>
    </source>
</reference>